<evidence type="ECO:0000259" key="8">
    <source>
        <dbReference type="Pfam" id="PF23097"/>
    </source>
</evidence>
<protein>
    <submittedName>
        <fullName evidence="12">NUC153 domain-containing protein</fullName>
    </submittedName>
</protein>
<feature type="domain" description="NUC153" evidence="7">
    <location>
        <begin position="515"/>
        <end position="539"/>
    </location>
</feature>
<dbReference type="SUPFAM" id="SSF50978">
    <property type="entry name" value="WD40 repeat-like"/>
    <property type="match status" value="1"/>
</dbReference>
<gene>
    <name evidence="10" type="ORF">EVEC_LOCUS11462</name>
</gene>
<dbReference type="Pfam" id="PF23098">
    <property type="entry name" value="Beta-prop_NOL10_N"/>
    <property type="match status" value="1"/>
</dbReference>
<dbReference type="PANTHER" id="PTHR14927">
    <property type="entry name" value="NUCLEOLAR PROTEIN 10"/>
    <property type="match status" value="1"/>
</dbReference>
<evidence type="ECO:0000313" key="10">
    <source>
        <dbReference type="EMBL" id="VDD96711.1"/>
    </source>
</evidence>
<sequence>MQLSYSNDVRIYNLSAGKSVPEWISSRQRRKLERKDIDIRRRIQLIQDFEMPDLSHTVDVTPDGRYVFATGTYKPYVKCFDLNEISLKFCRGLDADVVKMIVLSSDYSKFVLLEEDRYLEMHAAFGRYFRLRIPRCGRDMAFCHEASDLMIVSSGNEIYRLNLEQGQFLTPFISSSPSLTCCDISDQHQLFLCGTADGRVEAWDHRDRQQVAILDCAADAGVDDRNRRKLPQISALKYKDALHFGVGCSTGSVLLYDIRSSRPLLVKDHQMELPIRKIEFVPDLELVLSMDSRVLKMWNEESGKPFAAIEPGNCLLDLCRYPSSGVHLELVKLFSALFSSNGAVVYLGLLFMANEAPKILQYFVPALGTAPKWCSYLETITDELEETDQPAVYDDYKFVTAKELEDLDLDVSVLKRMNMLRAYMHGYFIDARLYVKSKAVKQQFDFEKFKEKKVMEQIEAERSNPFSLKKVREDKLPKVNRELAVKLQEEMNMSKEGVNSRWRKKAEEATTVLEDERFKGLFTNPDFQVDENSEHYQQTQQAILKFKAKKLRLAKKNGVSESSSENEDFPQSGLFMEDPNLGDKESSESGISEGDDDEEEETSVDGEPGNSKVKQFEEDSKGEEGDKDSEDKKLLDAEVRKARKPKSFELIELDAGEDVAQFVKTNESLENSTDTLGLLRKQMKEINGEVKQVNAFGSRQLTFVLKGRGNSSVNEGALEKQAQHLRERKQARRDVRPIIRTLKRLPTRGGFKGVRRRR</sequence>
<evidence type="ECO:0000256" key="5">
    <source>
        <dbReference type="ARBA" id="ARBA00023242"/>
    </source>
</evidence>
<dbReference type="WBParaSite" id="EVEC_0001224301-mRNA-1">
    <property type="protein sequence ID" value="EVEC_0001224301-mRNA-1"/>
    <property type="gene ID" value="EVEC_0001224301"/>
</dbReference>
<dbReference type="EMBL" id="UXUI01012110">
    <property type="protein sequence ID" value="VDD96711.1"/>
    <property type="molecule type" value="Genomic_DNA"/>
</dbReference>
<evidence type="ECO:0000256" key="2">
    <source>
        <dbReference type="ARBA" id="ARBA00005264"/>
    </source>
</evidence>
<dbReference type="InterPro" id="IPR056551">
    <property type="entry name" value="Beta-prop_NOL10_N"/>
</dbReference>
<keyword evidence="11" id="KW-1185">Reference proteome</keyword>
<dbReference type="PANTHER" id="PTHR14927:SF0">
    <property type="entry name" value="NUCLEOLAR PROTEIN 10"/>
    <property type="match status" value="1"/>
</dbReference>
<evidence type="ECO:0000256" key="6">
    <source>
        <dbReference type="SAM" id="MobiDB-lite"/>
    </source>
</evidence>
<dbReference type="InterPro" id="IPR036322">
    <property type="entry name" value="WD40_repeat_dom_sf"/>
</dbReference>
<name>A0A0N4VMR6_ENTVE</name>
<dbReference type="InterPro" id="IPR040382">
    <property type="entry name" value="NOL10/Enp2"/>
</dbReference>
<feature type="domain" description="Nucleolar protein 10-like second" evidence="8">
    <location>
        <begin position="392"/>
        <end position="441"/>
    </location>
</feature>
<comment type="similarity">
    <text evidence="2">Belongs to the WD repeat NOL10/ENP2 family.</text>
</comment>
<dbReference type="InterPro" id="IPR012580">
    <property type="entry name" value="NUC153"/>
</dbReference>
<reference evidence="10 11" key="2">
    <citation type="submission" date="2018-10" db="EMBL/GenBank/DDBJ databases">
        <authorList>
            <consortium name="Pathogen Informatics"/>
        </authorList>
    </citation>
    <scope>NUCLEOTIDE SEQUENCE [LARGE SCALE GENOMIC DNA]</scope>
</reference>
<feature type="compositionally biased region" description="Basic and acidic residues" evidence="6">
    <location>
        <begin position="614"/>
        <end position="636"/>
    </location>
</feature>
<dbReference type="GO" id="GO:0030686">
    <property type="term" value="C:90S preribosome"/>
    <property type="evidence" value="ECO:0007669"/>
    <property type="project" value="TreeGrafter"/>
</dbReference>
<evidence type="ECO:0000256" key="4">
    <source>
        <dbReference type="ARBA" id="ARBA00022737"/>
    </source>
</evidence>
<keyword evidence="5" id="KW-0539">Nucleus</keyword>
<dbReference type="GO" id="GO:0000462">
    <property type="term" value="P:maturation of SSU-rRNA from tricistronic rRNA transcript (SSU-rRNA, 5.8S rRNA, LSU-rRNA)"/>
    <property type="evidence" value="ECO:0007669"/>
    <property type="project" value="TreeGrafter"/>
</dbReference>
<dbReference type="InterPro" id="IPR056550">
    <property type="entry name" value="NOL10_2nd"/>
</dbReference>
<dbReference type="OrthoDB" id="273340at2759"/>
<evidence type="ECO:0000259" key="9">
    <source>
        <dbReference type="Pfam" id="PF23098"/>
    </source>
</evidence>
<dbReference type="AlphaFoldDB" id="A0A0N4VMR6"/>
<dbReference type="STRING" id="51028.A0A0N4VMR6"/>
<dbReference type="Pfam" id="PF08159">
    <property type="entry name" value="NUC153"/>
    <property type="match status" value="1"/>
</dbReference>
<dbReference type="Pfam" id="PF23097">
    <property type="entry name" value="NOL10_2nd"/>
    <property type="match status" value="1"/>
</dbReference>
<evidence type="ECO:0000313" key="12">
    <source>
        <dbReference type="WBParaSite" id="EVEC_0001224301-mRNA-1"/>
    </source>
</evidence>
<reference evidence="12" key="1">
    <citation type="submission" date="2017-02" db="UniProtKB">
        <authorList>
            <consortium name="WormBaseParasite"/>
        </authorList>
    </citation>
    <scope>IDENTIFICATION</scope>
</reference>
<evidence type="ECO:0000256" key="1">
    <source>
        <dbReference type="ARBA" id="ARBA00004604"/>
    </source>
</evidence>
<organism evidence="12">
    <name type="scientific">Enterobius vermicularis</name>
    <name type="common">Human pinworm</name>
    <dbReference type="NCBI Taxonomy" id="51028"/>
    <lineage>
        <taxon>Eukaryota</taxon>
        <taxon>Metazoa</taxon>
        <taxon>Ecdysozoa</taxon>
        <taxon>Nematoda</taxon>
        <taxon>Chromadorea</taxon>
        <taxon>Rhabditida</taxon>
        <taxon>Spirurina</taxon>
        <taxon>Oxyuridomorpha</taxon>
        <taxon>Oxyuroidea</taxon>
        <taxon>Oxyuridae</taxon>
        <taxon>Enterobius</taxon>
    </lineage>
</organism>
<proteinExistence type="inferred from homology"/>
<evidence type="ECO:0000259" key="7">
    <source>
        <dbReference type="Pfam" id="PF08159"/>
    </source>
</evidence>
<comment type="subcellular location">
    <subcellularLocation>
        <location evidence="1">Nucleus</location>
        <location evidence="1">Nucleolus</location>
    </subcellularLocation>
</comment>
<keyword evidence="4" id="KW-0677">Repeat</keyword>
<evidence type="ECO:0000313" key="11">
    <source>
        <dbReference type="Proteomes" id="UP000274131"/>
    </source>
</evidence>
<feature type="compositionally biased region" description="Acidic residues" evidence="6">
    <location>
        <begin position="593"/>
        <end position="604"/>
    </location>
</feature>
<dbReference type="InterPro" id="IPR015943">
    <property type="entry name" value="WD40/YVTN_repeat-like_dom_sf"/>
</dbReference>
<feature type="domain" description="Nucleolar protein 10-like N-terminal" evidence="9">
    <location>
        <begin position="1"/>
        <end position="388"/>
    </location>
</feature>
<dbReference type="Proteomes" id="UP000274131">
    <property type="component" value="Unassembled WGS sequence"/>
</dbReference>
<feature type="region of interest" description="Disordered" evidence="6">
    <location>
        <begin position="555"/>
        <end position="636"/>
    </location>
</feature>
<dbReference type="GO" id="GO:0032040">
    <property type="term" value="C:small-subunit processome"/>
    <property type="evidence" value="ECO:0007669"/>
    <property type="project" value="TreeGrafter"/>
</dbReference>
<evidence type="ECO:0000256" key="3">
    <source>
        <dbReference type="ARBA" id="ARBA00022574"/>
    </source>
</evidence>
<keyword evidence="3" id="KW-0853">WD repeat</keyword>
<dbReference type="Gene3D" id="2.130.10.10">
    <property type="entry name" value="YVTN repeat-like/Quinoprotein amine dehydrogenase"/>
    <property type="match status" value="1"/>
</dbReference>
<accession>A0A0N4VMR6</accession>